<dbReference type="PROSITE" id="PS51186">
    <property type="entry name" value="GNAT"/>
    <property type="match status" value="1"/>
</dbReference>
<dbReference type="Gene3D" id="3.40.630.30">
    <property type="match status" value="1"/>
</dbReference>
<dbReference type="AlphaFoldDB" id="A0A2N8L0J6"/>
<protein>
    <submittedName>
        <fullName evidence="2">GNAT family N-acetyltransferase</fullName>
    </submittedName>
</protein>
<evidence type="ECO:0000313" key="3">
    <source>
        <dbReference type="Proteomes" id="UP000235916"/>
    </source>
</evidence>
<evidence type="ECO:0000259" key="1">
    <source>
        <dbReference type="PROSITE" id="PS51186"/>
    </source>
</evidence>
<dbReference type="InterPro" id="IPR016181">
    <property type="entry name" value="Acyl_CoA_acyltransferase"/>
</dbReference>
<evidence type="ECO:0000313" key="2">
    <source>
        <dbReference type="EMBL" id="PND39227.1"/>
    </source>
</evidence>
<dbReference type="Pfam" id="PF13508">
    <property type="entry name" value="Acetyltransf_7"/>
    <property type="match status" value="1"/>
</dbReference>
<name>A0A2N8L0J6_9BURK</name>
<dbReference type="GO" id="GO:0016747">
    <property type="term" value="F:acyltransferase activity, transferring groups other than amino-acyl groups"/>
    <property type="evidence" value="ECO:0007669"/>
    <property type="project" value="InterPro"/>
</dbReference>
<sequence>MSPDSPFVISCDPARLDLDLIHRFLSEQAPWCLGIPKATVAQAIAGSLCFGAYREGAQIGFARVITDRTTFAYLCDVFVLPEHQGQGCSRALMDAVMAHPDLQQLRRFMLATSTAAGLYAKYGFSPASKPQSFMERLDPEIYLRAPQGAS</sequence>
<dbReference type="PANTHER" id="PTHR43233:SF1">
    <property type="entry name" value="FAMILY N-ACETYLTRANSFERASE, PUTATIVE (AFU_ORTHOLOGUE AFUA_6G03350)-RELATED"/>
    <property type="match status" value="1"/>
</dbReference>
<proteinExistence type="predicted"/>
<keyword evidence="2" id="KW-0808">Transferase</keyword>
<reference evidence="2 3" key="1">
    <citation type="submission" date="2018-01" db="EMBL/GenBank/DDBJ databases">
        <title>Draft genome sequence of Paucibacter aquatile CR182 isolated from freshwater of the Nakdong River.</title>
        <authorList>
            <person name="Choi A."/>
            <person name="Chung E.J."/>
        </authorList>
    </citation>
    <scope>NUCLEOTIDE SEQUENCE [LARGE SCALE GENOMIC DNA]</scope>
    <source>
        <strain evidence="2 3">CR182</strain>
    </source>
</reference>
<dbReference type="EMBL" id="POSP01000003">
    <property type="protein sequence ID" value="PND39227.1"/>
    <property type="molecule type" value="Genomic_DNA"/>
</dbReference>
<dbReference type="PANTHER" id="PTHR43233">
    <property type="entry name" value="FAMILY N-ACETYLTRANSFERASE, PUTATIVE (AFU_ORTHOLOGUE AFUA_6G03350)-RELATED"/>
    <property type="match status" value="1"/>
</dbReference>
<organism evidence="2 3">
    <name type="scientific">Kinneretia aquatilis</name>
    <dbReference type="NCBI Taxonomy" id="2070761"/>
    <lineage>
        <taxon>Bacteria</taxon>
        <taxon>Pseudomonadati</taxon>
        <taxon>Pseudomonadota</taxon>
        <taxon>Betaproteobacteria</taxon>
        <taxon>Burkholderiales</taxon>
        <taxon>Sphaerotilaceae</taxon>
        <taxon>Roseateles</taxon>
    </lineage>
</organism>
<dbReference type="InterPro" id="IPR053144">
    <property type="entry name" value="Acetyltransferase_Butenolide"/>
</dbReference>
<comment type="caution">
    <text evidence="2">The sequence shown here is derived from an EMBL/GenBank/DDBJ whole genome shotgun (WGS) entry which is preliminary data.</text>
</comment>
<gene>
    <name evidence="2" type="ORF">C1O66_17975</name>
</gene>
<feature type="domain" description="N-acetyltransferase" evidence="1">
    <location>
        <begin position="9"/>
        <end position="148"/>
    </location>
</feature>
<accession>A0A2N8L0J6</accession>
<dbReference type="OrthoDB" id="3216107at2"/>
<keyword evidence="3" id="KW-1185">Reference proteome</keyword>
<dbReference type="CDD" id="cd04301">
    <property type="entry name" value="NAT_SF"/>
    <property type="match status" value="1"/>
</dbReference>
<dbReference type="Proteomes" id="UP000235916">
    <property type="component" value="Unassembled WGS sequence"/>
</dbReference>
<dbReference type="RefSeq" id="WP_102769147.1">
    <property type="nucleotide sequence ID" value="NZ_POSP01000003.1"/>
</dbReference>
<dbReference type="InterPro" id="IPR000182">
    <property type="entry name" value="GNAT_dom"/>
</dbReference>
<dbReference type="SUPFAM" id="SSF55729">
    <property type="entry name" value="Acyl-CoA N-acyltransferases (Nat)"/>
    <property type="match status" value="1"/>
</dbReference>